<proteinExistence type="predicted"/>
<keyword evidence="2 4" id="KW-0012">Acyltransferase</keyword>
<dbReference type="InterPro" id="IPR000182">
    <property type="entry name" value="GNAT_dom"/>
</dbReference>
<feature type="domain" description="N-acetyltransferase" evidence="3">
    <location>
        <begin position="1"/>
        <end position="169"/>
    </location>
</feature>
<comment type="caution">
    <text evidence="4">The sequence shown here is derived from an EMBL/GenBank/DDBJ whole genome shotgun (WGS) entry which is preliminary data.</text>
</comment>
<dbReference type="Gene3D" id="3.40.630.30">
    <property type="match status" value="1"/>
</dbReference>
<organism evidence="4 5">
    <name type="scientific">Loigolactobacillus zhaoyuanensis</name>
    <dbReference type="NCBI Taxonomy" id="2486017"/>
    <lineage>
        <taxon>Bacteria</taxon>
        <taxon>Bacillati</taxon>
        <taxon>Bacillota</taxon>
        <taxon>Bacilli</taxon>
        <taxon>Lactobacillales</taxon>
        <taxon>Lactobacillaceae</taxon>
        <taxon>Loigolactobacillus</taxon>
    </lineage>
</organism>
<dbReference type="PANTHER" id="PTHR43877">
    <property type="entry name" value="AMINOALKYLPHOSPHONATE N-ACETYLTRANSFERASE-RELATED-RELATED"/>
    <property type="match status" value="1"/>
</dbReference>
<gene>
    <name evidence="4" type="ORF">ACEN34_07380</name>
</gene>
<evidence type="ECO:0000313" key="5">
    <source>
        <dbReference type="Proteomes" id="UP001625389"/>
    </source>
</evidence>
<evidence type="ECO:0000259" key="3">
    <source>
        <dbReference type="PROSITE" id="PS51186"/>
    </source>
</evidence>
<dbReference type="CDD" id="cd04301">
    <property type="entry name" value="NAT_SF"/>
    <property type="match status" value="1"/>
</dbReference>
<evidence type="ECO:0000256" key="2">
    <source>
        <dbReference type="ARBA" id="ARBA00023315"/>
    </source>
</evidence>
<evidence type="ECO:0000313" key="4">
    <source>
        <dbReference type="EMBL" id="MFL2029436.1"/>
    </source>
</evidence>
<protein>
    <submittedName>
        <fullName evidence="4">GNAT family N-acetyltransferase</fullName>
        <ecNumber evidence="4">2.3.1.-</ecNumber>
    </submittedName>
</protein>
<evidence type="ECO:0000256" key="1">
    <source>
        <dbReference type="ARBA" id="ARBA00022679"/>
    </source>
</evidence>
<dbReference type="InterPro" id="IPR016181">
    <property type="entry name" value="Acyl_CoA_acyltransferase"/>
</dbReference>
<dbReference type="EC" id="2.3.1.-" evidence="4"/>
<keyword evidence="1 4" id="KW-0808">Transferase</keyword>
<keyword evidence="5" id="KW-1185">Reference proteome</keyword>
<dbReference type="EMBL" id="JBGQPK010000026">
    <property type="protein sequence ID" value="MFL2029436.1"/>
    <property type="molecule type" value="Genomic_DNA"/>
</dbReference>
<sequence>MQLKKITLTELPVLRQISIETFTDTFGAQNTPENLAAYLAAAYDPAKLQQELTDPLSQFYLAYVDQQLAGYLKINYATAQTEAMGDAALEVERIYVRPAFKRQGLGRQMIARAITLAQQLGKTKLWLGVWEHNLPAQQFYAKLGFIRSGQHSFVMGDDPQTDLIMTKEL</sequence>
<dbReference type="RefSeq" id="WP_407137416.1">
    <property type="nucleotide sequence ID" value="NZ_JBGQPK010000026.1"/>
</dbReference>
<dbReference type="SUPFAM" id="SSF55729">
    <property type="entry name" value="Acyl-CoA N-acyltransferases (Nat)"/>
    <property type="match status" value="1"/>
</dbReference>
<dbReference type="PROSITE" id="PS51186">
    <property type="entry name" value="GNAT"/>
    <property type="match status" value="1"/>
</dbReference>
<dbReference type="Proteomes" id="UP001625389">
    <property type="component" value="Unassembled WGS sequence"/>
</dbReference>
<dbReference type="InterPro" id="IPR050832">
    <property type="entry name" value="Bact_Acetyltransf"/>
</dbReference>
<dbReference type="Pfam" id="PF00583">
    <property type="entry name" value="Acetyltransf_1"/>
    <property type="match status" value="1"/>
</dbReference>
<reference evidence="4 5" key="1">
    <citation type="submission" date="2024-08" db="EMBL/GenBank/DDBJ databases">
        <authorList>
            <person name="Arias E."/>
        </authorList>
    </citation>
    <scope>NUCLEOTIDE SEQUENCE [LARGE SCALE GENOMIC DNA]</scope>
    <source>
        <strain evidence="4 5">FAM 25317</strain>
    </source>
</reference>
<dbReference type="GO" id="GO:0016746">
    <property type="term" value="F:acyltransferase activity"/>
    <property type="evidence" value="ECO:0007669"/>
    <property type="project" value="UniProtKB-KW"/>
</dbReference>
<name>A0ABW8UD55_9LACO</name>
<accession>A0ABW8UD55</accession>